<evidence type="ECO:0000313" key="1">
    <source>
        <dbReference type="EMBL" id="KAJ2972280.1"/>
    </source>
</evidence>
<dbReference type="Proteomes" id="UP001143910">
    <property type="component" value="Unassembled WGS sequence"/>
</dbReference>
<gene>
    <name evidence="1" type="ORF">NQ176_g7245</name>
</gene>
<protein>
    <submittedName>
        <fullName evidence="1">Uncharacterized protein</fullName>
    </submittedName>
</protein>
<proteinExistence type="predicted"/>
<sequence>MTDPVSILPQLTAGTTSRPTSSGSIINTNRETGEWRSSFLTSTETDASRPISTFSYNDTGAQYDEYMHEKIAQFPVPPNATLRDLVYSSIQAQFIEPREAVVVPPALRMSNIMAQGFEPIASPRPPMPVMSLGQIQSEAVEPIEPPVRPTPTMSLGQIQSEAVEPVEAPTRPMPVMSLGQIQSQALEPIESPKPDLPVMSLGQIKSEAVEPIAPPTRPVAVMSLGQIQSQAVEPIEPPAPTGPKAVPMPLAIPALVPKLSMSSIDTQHIAPTALPELVLGYSTIVSERVSPVSEPLPALPALGFSSVMTEQTAPVSPAKPAVAQLSLSTISSETIMPRTTPKNLPMLTFSEIQYVDIEPQSPRNDRRNGFILPRDFNSPEKSAPETPNNKVFGALFGRGKHGEASPTIAEDETRQSLSDSPNPETPESQRPFKEISANSFMRPPRKSSLHKTNDQGAQTSLTGGAIDRMVHTTPKQATRSSNDALRLPDRKHAAIRTRCRDRFAHCALNSTLEPVKKVDGILNSPEGVCVWFAQLKSA</sequence>
<reference evidence="1" key="1">
    <citation type="submission" date="2022-08" db="EMBL/GenBank/DDBJ databases">
        <title>Genome Sequence of Lecanicillium fungicola.</title>
        <authorList>
            <person name="Buettner E."/>
        </authorList>
    </citation>
    <scope>NUCLEOTIDE SEQUENCE</scope>
    <source>
        <strain evidence="1">Babe33</strain>
    </source>
</reference>
<dbReference type="EMBL" id="JANJQO010001180">
    <property type="protein sequence ID" value="KAJ2972280.1"/>
    <property type="molecule type" value="Genomic_DNA"/>
</dbReference>
<keyword evidence="2" id="KW-1185">Reference proteome</keyword>
<accession>A0ACC1MZK8</accession>
<comment type="caution">
    <text evidence="1">The sequence shown here is derived from an EMBL/GenBank/DDBJ whole genome shotgun (WGS) entry which is preliminary data.</text>
</comment>
<evidence type="ECO:0000313" key="2">
    <source>
        <dbReference type="Proteomes" id="UP001143910"/>
    </source>
</evidence>
<name>A0ACC1MZK8_9HYPO</name>
<organism evidence="1 2">
    <name type="scientific">Zarea fungicola</name>
    <dbReference type="NCBI Taxonomy" id="93591"/>
    <lineage>
        <taxon>Eukaryota</taxon>
        <taxon>Fungi</taxon>
        <taxon>Dikarya</taxon>
        <taxon>Ascomycota</taxon>
        <taxon>Pezizomycotina</taxon>
        <taxon>Sordariomycetes</taxon>
        <taxon>Hypocreomycetidae</taxon>
        <taxon>Hypocreales</taxon>
        <taxon>Cordycipitaceae</taxon>
        <taxon>Zarea</taxon>
    </lineage>
</organism>